<feature type="transmembrane region" description="Helical" evidence="11">
    <location>
        <begin position="353"/>
        <end position="379"/>
    </location>
</feature>
<dbReference type="GO" id="GO:0005886">
    <property type="term" value="C:plasma membrane"/>
    <property type="evidence" value="ECO:0007669"/>
    <property type="project" value="UniProtKB-SubCell"/>
</dbReference>
<dbReference type="SMART" id="SM00220">
    <property type="entry name" value="S_TKc"/>
    <property type="match status" value="1"/>
</dbReference>
<dbReference type="Pfam" id="PF00069">
    <property type="entry name" value="Pkinase"/>
    <property type="match status" value="1"/>
</dbReference>
<sequence length="723" mass="79477">MWTTLNNKQAPMFENVNFIPFLYGQCSVAIVETMTALRNGNFQFNALFNLPLQPILTSSPNISIASSSPKTRISPISPPSTRMGSFHFHFFIASLFCFFSSIVSQQPYVGSTTEDCNNPHNSTGNLGYFCNTPNRTCQSFLTFRSRLTFNSVSTISALLGSDPSELSRVNSVAASATFPTEKLVLVPVDCSCSGQFLQANVSFTTRFGDTYLSIARDSLQGLSTCQSLIAQNPNLNATSINGGERIVVPLRCACPTKNQTDMGFNYLLSYLVVSGDTVEEITARFESFGADIGSVLEANELQEQSVIIPSTTLLIPLKSEPSATGMREPASPPPPPPPPSPATPPPPAPNRTWVYALVAVVGGVVLAAAIGTVVFFVCVRKRKKKTKHSTTEVESFESYEKPSEKKVDGESSSITLESIYSVAQSVKVYTFEELRDATDNFSSAHLIKGSVYHGTINGDSAAIKKMNGDVSKQIALLNKANHSNLIRLSGVCFDEGHWYLVFEYAANGPLSDWIDSNSSRDGKFLSWTQRIQIAVDVATGLNYLHSFTNPPHVHKDLKIDNVLLDSEFRGKISNFSLARSAGWEEGDFTLTMHIVGTRGYMAPEYLENGLVSTKLDVYSFGILIIEMLTGKEVSELYRKENLQLPELLKKVLDEKDGKDYLIHLMDPSLEGKYPNELAVFVMNIVDRCLNKDPSQRPSMDEIVQSLCRILSSSLSWELSNTSV</sequence>
<feature type="domain" description="Protein kinase" evidence="12">
    <location>
        <begin position="420"/>
        <end position="714"/>
    </location>
</feature>
<dbReference type="Pfam" id="PF23473">
    <property type="entry name" value="LysM3_LYK4_5"/>
    <property type="match status" value="1"/>
</dbReference>
<dbReference type="InterPro" id="IPR036779">
    <property type="entry name" value="LysM_dom_sf"/>
</dbReference>
<evidence type="ECO:0000256" key="11">
    <source>
        <dbReference type="SAM" id="Phobius"/>
    </source>
</evidence>
<dbReference type="FunFam" id="1.10.510.10:FF:000468">
    <property type="entry name" value="PTI1-like tyrosine-protein kinase 3"/>
    <property type="match status" value="1"/>
</dbReference>
<dbReference type="GO" id="GO:0004672">
    <property type="term" value="F:protein kinase activity"/>
    <property type="evidence" value="ECO:0007669"/>
    <property type="project" value="InterPro"/>
</dbReference>
<dbReference type="InterPro" id="IPR056562">
    <property type="entry name" value="LysM2_CERK1_LYK3_4_5"/>
</dbReference>
<dbReference type="GeneID" id="111005993"/>
<dbReference type="InterPro" id="IPR056561">
    <property type="entry name" value="NFP_LYK_LysM1"/>
</dbReference>
<evidence type="ECO:0000259" key="12">
    <source>
        <dbReference type="PROSITE" id="PS50011"/>
    </source>
</evidence>
<evidence type="ECO:0000256" key="5">
    <source>
        <dbReference type="ARBA" id="ARBA00022741"/>
    </source>
</evidence>
<dbReference type="KEGG" id="mcha:111005993"/>
<evidence type="ECO:0000256" key="3">
    <source>
        <dbReference type="ARBA" id="ARBA00022692"/>
    </source>
</evidence>
<feature type="domain" description="LysM" evidence="13">
    <location>
        <begin position="268"/>
        <end position="315"/>
    </location>
</feature>
<dbReference type="Gene3D" id="1.10.510.10">
    <property type="entry name" value="Transferase(Phosphotransferase) domain 1"/>
    <property type="match status" value="1"/>
</dbReference>
<dbReference type="OrthoDB" id="4062651at2759"/>
<dbReference type="InterPro" id="IPR011009">
    <property type="entry name" value="Kinase-like_dom_sf"/>
</dbReference>
<accession>A0A6J1BWM9</accession>
<keyword evidence="5" id="KW-0547">Nucleotide-binding</keyword>
<dbReference type="GO" id="GO:0051707">
    <property type="term" value="P:response to other organism"/>
    <property type="evidence" value="ECO:0007669"/>
    <property type="project" value="UniProtKB-ARBA"/>
</dbReference>
<dbReference type="Gene3D" id="3.30.200.20">
    <property type="entry name" value="Phosphorylase Kinase, domain 1"/>
    <property type="match status" value="1"/>
</dbReference>
<dbReference type="PANTHER" id="PTHR45927:SF11">
    <property type="entry name" value="LYSM DOMAIN RECEPTOR-LIKE KINASE 4"/>
    <property type="match status" value="1"/>
</dbReference>
<comment type="subcellular location">
    <subcellularLocation>
        <location evidence="1">Cell membrane</location>
        <topology evidence="1">Single-pass membrane protein</topology>
    </subcellularLocation>
</comment>
<dbReference type="InterPro" id="IPR052611">
    <property type="entry name" value="Plant_RLK_LysM"/>
</dbReference>
<dbReference type="PROSITE" id="PS50011">
    <property type="entry name" value="PROTEIN_KINASE_DOM"/>
    <property type="match status" value="1"/>
</dbReference>
<dbReference type="PANTHER" id="PTHR45927">
    <property type="entry name" value="LYSM-DOMAIN RECEPTOR-LIKE KINASE-RELATED"/>
    <property type="match status" value="1"/>
</dbReference>
<evidence type="ECO:0000256" key="9">
    <source>
        <dbReference type="ARBA" id="ARBA00023157"/>
    </source>
</evidence>
<keyword evidence="14" id="KW-1185">Reference proteome</keyword>
<feature type="compositionally biased region" description="Pro residues" evidence="10">
    <location>
        <begin position="330"/>
        <end position="346"/>
    </location>
</feature>
<keyword evidence="7 11" id="KW-1133">Transmembrane helix</keyword>
<keyword evidence="2" id="KW-1003">Cell membrane</keyword>
<dbReference type="PROSITE" id="PS51782">
    <property type="entry name" value="LYSM"/>
    <property type="match status" value="1"/>
</dbReference>
<feature type="region of interest" description="Disordered" evidence="10">
    <location>
        <begin position="321"/>
        <end position="346"/>
    </location>
</feature>
<organism evidence="14 15">
    <name type="scientific">Momordica charantia</name>
    <name type="common">Bitter gourd</name>
    <name type="synonym">Balsam pear</name>
    <dbReference type="NCBI Taxonomy" id="3673"/>
    <lineage>
        <taxon>Eukaryota</taxon>
        <taxon>Viridiplantae</taxon>
        <taxon>Streptophyta</taxon>
        <taxon>Embryophyta</taxon>
        <taxon>Tracheophyta</taxon>
        <taxon>Spermatophyta</taxon>
        <taxon>Magnoliopsida</taxon>
        <taxon>eudicotyledons</taxon>
        <taxon>Gunneridae</taxon>
        <taxon>Pentapetalae</taxon>
        <taxon>rosids</taxon>
        <taxon>fabids</taxon>
        <taxon>Cucurbitales</taxon>
        <taxon>Cucurbitaceae</taxon>
        <taxon>Momordiceae</taxon>
        <taxon>Momordica</taxon>
    </lineage>
</organism>
<evidence type="ECO:0000256" key="10">
    <source>
        <dbReference type="SAM" id="MobiDB-lite"/>
    </source>
</evidence>
<protein>
    <submittedName>
        <fullName evidence="15">LysM domain receptor-like kinase 4</fullName>
    </submittedName>
</protein>
<gene>
    <name evidence="15" type="primary">LOC111005993</name>
</gene>
<evidence type="ECO:0000256" key="8">
    <source>
        <dbReference type="ARBA" id="ARBA00023136"/>
    </source>
</evidence>
<dbReference type="InterPro" id="IPR018392">
    <property type="entry name" value="LysM"/>
</dbReference>
<dbReference type="Pfam" id="PF23472">
    <property type="entry name" value="LysM2_CERK1_LYK3_4_5"/>
    <property type="match status" value="1"/>
</dbReference>
<dbReference type="Gene3D" id="3.10.350.10">
    <property type="entry name" value="LysM domain"/>
    <property type="match status" value="1"/>
</dbReference>
<keyword evidence="6" id="KW-0067">ATP-binding</keyword>
<reference evidence="15" key="1">
    <citation type="submission" date="2025-08" db="UniProtKB">
        <authorList>
            <consortium name="RefSeq"/>
        </authorList>
    </citation>
    <scope>IDENTIFICATION</scope>
    <source>
        <strain evidence="15">OHB3-1</strain>
    </source>
</reference>
<dbReference type="InterPro" id="IPR056563">
    <property type="entry name" value="LysM3_LYK4_5"/>
</dbReference>
<evidence type="ECO:0000256" key="6">
    <source>
        <dbReference type="ARBA" id="ARBA00022840"/>
    </source>
</evidence>
<name>A0A6J1BWM9_MOMCH</name>
<dbReference type="AlphaFoldDB" id="A0A6J1BWM9"/>
<evidence type="ECO:0000256" key="2">
    <source>
        <dbReference type="ARBA" id="ARBA00022475"/>
    </source>
</evidence>
<dbReference type="RefSeq" id="XP_022133427.1">
    <property type="nucleotide sequence ID" value="XM_022277735.1"/>
</dbReference>
<proteinExistence type="predicted"/>
<dbReference type="GO" id="GO:0005524">
    <property type="term" value="F:ATP binding"/>
    <property type="evidence" value="ECO:0007669"/>
    <property type="project" value="UniProtKB-KW"/>
</dbReference>
<evidence type="ECO:0000256" key="4">
    <source>
        <dbReference type="ARBA" id="ARBA00022729"/>
    </source>
</evidence>
<dbReference type="SUPFAM" id="SSF56112">
    <property type="entry name" value="Protein kinase-like (PK-like)"/>
    <property type="match status" value="1"/>
</dbReference>
<keyword evidence="3 11" id="KW-0812">Transmembrane</keyword>
<keyword evidence="9" id="KW-1015">Disulfide bond</keyword>
<evidence type="ECO:0000256" key="7">
    <source>
        <dbReference type="ARBA" id="ARBA00022989"/>
    </source>
</evidence>
<dbReference type="Proteomes" id="UP000504603">
    <property type="component" value="Unplaced"/>
</dbReference>
<dbReference type="InterPro" id="IPR000719">
    <property type="entry name" value="Prot_kinase_dom"/>
</dbReference>
<dbReference type="SMART" id="SM00257">
    <property type="entry name" value="LysM"/>
    <property type="match status" value="2"/>
</dbReference>
<evidence type="ECO:0000256" key="1">
    <source>
        <dbReference type="ARBA" id="ARBA00004162"/>
    </source>
</evidence>
<keyword evidence="8 11" id="KW-0472">Membrane</keyword>
<dbReference type="Pfam" id="PF23446">
    <property type="entry name" value="LysM1_NFP_LYK"/>
    <property type="match status" value="1"/>
</dbReference>
<evidence type="ECO:0000313" key="15">
    <source>
        <dbReference type="RefSeq" id="XP_022133427.1"/>
    </source>
</evidence>
<evidence type="ECO:0000313" key="14">
    <source>
        <dbReference type="Proteomes" id="UP000504603"/>
    </source>
</evidence>
<keyword evidence="4" id="KW-0732">Signal</keyword>
<evidence type="ECO:0000259" key="13">
    <source>
        <dbReference type="PROSITE" id="PS51782"/>
    </source>
</evidence>